<name>A0A7V9Z3M5_9BACL</name>
<comment type="subcellular location">
    <subcellularLocation>
        <location evidence="1">Cell surface</location>
    </subcellularLocation>
</comment>
<keyword evidence="4" id="KW-1185">Reference proteome</keyword>
<proteinExistence type="predicted"/>
<dbReference type="NCBIfam" id="TIGR02532">
    <property type="entry name" value="IV_pilin_GFxxxE"/>
    <property type="match status" value="1"/>
</dbReference>
<evidence type="ECO:0000313" key="3">
    <source>
        <dbReference type="EMBL" id="MBA2873457.1"/>
    </source>
</evidence>
<protein>
    <submittedName>
        <fullName evidence="3">Competence protein ComGF</fullName>
    </submittedName>
</protein>
<dbReference type="GO" id="GO:0009986">
    <property type="term" value="C:cell surface"/>
    <property type="evidence" value="ECO:0007669"/>
    <property type="project" value="UniProtKB-SubCell"/>
</dbReference>
<dbReference type="Pfam" id="PF07963">
    <property type="entry name" value="N_methyl"/>
    <property type="match status" value="1"/>
</dbReference>
<dbReference type="NCBIfam" id="NF041002">
    <property type="entry name" value="pilin_ComGF"/>
    <property type="match status" value="1"/>
</dbReference>
<dbReference type="InterPro" id="IPR016977">
    <property type="entry name" value="ComGF"/>
</dbReference>
<comment type="caution">
    <text evidence="3">The sequence shown here is derived from an EMBL/GenBank/DDBJ whole genome shotgun (WGS) entry which is preliminary data.</text>
</comment>
<dbReference type="GO" id="GO:0030420">
    <property type="term" value="P:establishment of competence for transformation"/>
    <property type="evidence" value="ECO:0007669"/>
    <property type="project" value="UniProtKB-KW"/>
</dbReference>
<keyword evidence="2" id="KW-0178">Competence</keyword>
<organism evidence="3 4">
    <name type="scientific">Thermaerobacillus caldiproteolyticus</name>
    <dbReference type="NCBI Taxonomy" id="247480"/>
    <lineage>
        <taxon>Bacteria</taxon>
        <taxon>Bacillati</taxon>
        <taxon>Bacillota</taxon>
        <taxon>Bacilli</taxon>
        <taxon>Bacillales</taxon>
        <taxon>Anoxybacillaceae</taxon>
        <taxon>Thermaerobacillus</taxon>
    </lineage>
</organism>
<gene>
    <name evidence="3" type="ORF">HNR31_000209</name>
</gene>
<sequence length="146" mass="16958">MKKRNQGFTFIEMIMTLSIVLLVVAFLPSLLDIHWLKSERGSSQRLEWQLFVQQLKNEVRESRQLECNGTTLILYKQAGEQVSFEKYGQSLRRRVNGRGNEIVLQSISNVQYEATNNGVRVAMTTMEGKRYEAFVTTFFSIQVKEQ</sequence>
<accession>A0A7V9Z3M5</accession>
<evidence type="ECO:0000256" key="1">
    <source>
        <dbReference type="ARBA" id="ARBA00004241"/>
    </source>
</evidence>
<reference evidence="3 4" key="1">
    <citation type="submission" date="2020-07" db="EMBL/GenBank/DDBJ databases">
        <title>Genomic Encyclopedia of Type Strains, Phase IV (KMG-IV): sequencing the most valuable type-strain genomes for metagenomic binning, comparative biology and taxonomic classification.</title>
        <authorList>
            <person name="Goeker M."/>
        </authorList>
    </citation>
    <scope>NUCLEOTIDE SEQUENCE [LARGE SCALE GENOMIC DNA]</scope>
    <source>
        <strain evidence="3 4">DSM 15730</strain>
    </source>
</reference>
<dbReference type="RefSeq" id="WP_181554388.1">
    <property type="nucleotide sequence ID" value="NZ_JACDUT010000001.1"/>
</dbReference>
<dbReference type="Proteomes" id="UP000523087">
    <property type="component" value="Unassembled WGS sequence"/>
</dbReference>
<evidence type="ECO:0000313" key="4">
    <source>
        <dbReference type="Proteomes" id="UP000523087"/>
    </source>
</evidence>
<evidence type="ECO:0000256" key="2">
    <source>
        <dbReference type="ARBA" id="ARBA00023287"/>
    </source>
</evidence>
<dbReference type="EMBL" id="JACDUT010000001">
    <property type="protein sequence ID" value="MBA2873457.1"/>
    <property type="molecule type" value="Genomic_DNA"/>
</dbReference>
<dbReference type="Pfam" id="PF15980">
    <property type="entry name" value="ComGF"/>
    <property type="match status" value="1"/>
</dbReference>
<dbReference type="InterPro" id="IPR012902">
    <property type="entry name" value="N_methyl_site"/>
</dbReference>
<dbReference type="AlphaFoldDB" id="A0A7V9Z3M5"/>